<dbReference type="InterPro" id="IPR036272">
    <property type="entry name" value="Methuselah_N_sf"/>
</dbReference>
<dbReference type="AlphaFoldDB" id="A0A9N9T8P9"/>
<dbReference type="GO" id="GO:0004930">
    <property type="term" value="F:G protein-coupled receptor activity"/>
    <property type="evidence" value="ECO:0007669"/>
    <property type="project" value="UniProtKB-KW"/>
</dbReference>
<keyword evidence="8" id="KW-0807">Transducer</keyword>
<keyword evidence="6" id="KW-0297">G-protein coupled receptor</keyword>
<keyword evidence="4" id="KW-0732">Signal</keyword>
<dbReference type="PANTHER" id="PTHR46953">
    <property type="entry name" value="G-PROTEIN COUPLED RECEPTOR MTH-LIKE 1-RELATED"/>
    <property type="match status" value="1"/>
</dbReference>
<evidence type="ECO:0000256" key="9">
    <source>
        <dbReference type="SAM" id="Phobius"/>
    </source>
</evidence>
<dbReference type="Proteomes" id="UP001153709">
    <property type="component" value="Chromosome 7"/>
</dbReference>
<evidence type="ECO:0000256" key="4">
    <source>
        <dbReference type="ARBA" id="ARBA00022729"/>
    </source>
</evidence>
<proteinExistence type="inferred from homology"/>
<feature type="transmembrane region" description="Helical" evidence="9">
    <location>
        <begin position="386"/>
        <end position="405"/>
    </location>
</feature>
<organism evidence="10 11">
    <name type="scientific">Diabrotica balteata</name>
    <name type="common">Banded cucumber beetle</name>
    <dbReference type="NCBI Taxonomy" id="107213"/>
    <lineage>
        <taxon>Eukaryota</taxon>
        <taxon>Metazoa</taxon>
        <taxon>Ecdysozoa</taxon>
        <taxon>Arthropoda</taxon>
        <taxon>Hexapoda</taxon>
        <taxon>Insecta</taxon>
        <taxon>Pterygota</taxon>
        <taxon>Neoptera</taxon>
        <taxon>Endopterygota</taxon>
        <taxon>Coleoptera</taxon>
        <taxon>Polyphaga</taxon>
        <taxon>Cucujiformia</taxon>
        <taxon>Chrysomeloidea</taxon>
        <taxon>Chrysomelidae</taxon>
        <taxon>Galerucinae</taxon>
        <taxon>Diabroticina</taxon>
        <taxon>Diabroticites</taxon>
        <taxon>Diabrotica</taxon>
    </lineage>
</organism>
<dbReference type="GO" id="GO:0012505">
    <property type="term" value="C:endomembrane system"/>
    <property type="evidence" value="ECO:0007669"/>
    <property type="project" value="UniProtKB-SubCell"/>
</dbReference>
<comment type="subcellular location">
    <subcellularLocation>
        <location evidence="1">Endomembrane system</location>
        <topology evidence="1">Multi-pass membrane protein</topology>
    </subcellularLocation>
</comment>
<gene>
    <name evidence="10" type="ORF">DIABBA_LOCUS10650</name>
</gene>
<keyword evidence="11" id="KW-1185">Reference proteome</keyword>
<evidence type="ECO:0000256" key="8">
    <source>
        <dbReference type="ARBA" id="ARBA00023224"/>
    </source>
</evidence>
<dbReference type="InterPro" id="IPR023311">
    <property type="entry name" value="Methusela_ecto_dom_2"/>
</dbReference>
<reference evidence="10" key="1">
    <citation type="submission" date="2022-01" db="EMBL/GenBank/DDBJ databases">
        <authorList>
            <person name="King R."/>
        </authorList>
    </citation>
    <scope>NUCLEOTIDE SEQUENCE</scope>
</reference>
<sequence>MSTFTRTSAIFLLLFVSFYVISLSTYTYITSLPHLSKNVISRENKIRVKRIASNDYQLKDELLTTNRNTISNIDYSNGITKPNIPNTIPTANMVTLNKCCAEKEYLNQNYECQDGDEHISSGELLNKISNNFENVSIERNYLNQNLVNLKYNYILHLRNEDAFALIWSSSNRNHRYAFNQKELFLNEFIDINKTRLVTSFSPQSYCVDLLSSGRHLVTFVNPCTEKICIQKCCPKGFYYNIRDKLCVVDPAFTNFKPTFYAENHKIEKQPQYYVLKKNFKCSDNDFMQKMQMERLEGSLYIQEDGSLMTFQGTIQGNSYNITDYCLDQVYDGSSENTVIGGFICQLTKEIPGRINLNQTIYDTMEPRLRKQQKLDDLDILRSCCNIPTFIFIELIGCILAAIVFLN</sequence>
<accession>A0A9N9T8P9</accession>
<evidence type="ECO:0000256" key="2">
    <source>
        <dbReference type="ARBA" id="ARBA00008979"/>
    </source>
</evidence>
<keyword evidence="9" id="KW-0472">Membrane</keyword>
<evidence type="ECO:0000256" key="3">
    <source>
        <dbReference type="ARBA" id="ARBA00022692"/>
    </source>
</evidence>
<keyword evidence="7" id="KW-0675">Receptor</keyword>
<protein>
    <submittedName>
        <fullName evidence="10">Uncharacterized protein</fullName>
    </submittedName>
</protein>
<name>A0A9N9T8P9_DIABA</name>
<keyword evidence="5 9" id="KW-1133">Transmembrane helix</keyword>
<evidence type="ECO:0000256" key="7">
    <source>
        <dbReference type="ARBA" id="ARBA00023170"/>
    </source>
</evidence>
<dbReference type="InterPro" id="IPR052808">
    <property type="entry name" value="GPCR_Mth-like"/>
</dbReference>
<comment type="similarity">
    <text evidence="2">Belongs to the G-protein coupled receptor 2 family. Mth subfamily.</text>
</comment>
<dbReference type="EMBL" id="OU898282">
    <property type="protein sequence ID" value="CAG9837686.1"/>
    <property type="molecule type" value="Genomic_DNA"/>
</dbReference>
<evidence type="ECO:0000256" key="1">
    <source>
        <dbReference type="ARBA" id="ARBA00004127"/>
    </source>
</evidence>
<evidence type="ECO:0000313" key="11">
    <source>
        <dbReference type="Proteomes" id="UP001153709"/>
    </source>
</evidence>
<dbReference type="SUPFAM" id="SSF63877">
    <property type="entry name" value="Methuselah ectodomain"/>
    <property type="match status" value="1"/>
</dbReference>
<dbReference type="Gene3D" id="2.170.180.11">
    <property type="entry name" value="Methuselah ectodomain, domain 2"/>
    <property type="match status" value="1"/>
</dbReference>
<evidence type="ECO:0000256" key="6">
    <source>
        <dbReference type="ARBA" id="ARBA00023040"/>
    </source>
</evidence>
<dbReference type="PANTHER" id="PTHR46953:SF1">
    <property type="entry name" value="G-PROTEIN COUPLED RECEPTOR MTH-LIKE 1-RELATED"/>
    <property type="match status" value="1"/>
</dbReference>
<keyword evidence="3 9" id="KW-0812">Transmembrane</keyword>
<dbReference type="OrthoDB" id="6715219at2759"/>
<evidence type="ECO:0000256" key="5">
    <source>
        <dbReference type="ARBA" id="ARBA00022989"/>
    </source>
</evidence>
<evidence type="ECO:0000313" key="10">
    <source>
        <dbReference type="EMBL" id="CAG9837686.1"/>
    </source>
</evidence>